<accession>A0A855WZU9</accession>
<reference evidence="2 3" key="1">
    <citation type="journal article" date="2018" name="ISME J.">
        <title>A methanotrophic archaeon couples anaerobic oxidation of methane to Fe(III) reduction.</title>
        <authorList>
            <person name="Cai C."/>
            <person name="Leu A.O."/>
            <person name="Xie G.J."/>
            <person name="Guo J."/>
            <person name="Feng Y."/>
            <person name="Zhao J.X."/>
            <person name="Tyson G.W."/>
            <person name="Yuan Z."/>
            <person name="Hu S."/>
        </authorList>
    </citation>
    <scope>NUCLEOTIDE SEQUENCE [LARGE SCALE GENOMIC DNA]</scope>
    <source>
        <strain evidence="2">FeB_12</strain>
    </source>
</reference>
<dbReference type="AlphaFoldDB" id="A0A855WZU9"/>
<proteinExistence type="predicted"/>
<dbReference type="Gene3D" id="3.40.630.30">
    <property type="match status" value="1"/>
</dbReference>
<dbReference type="GO" id="GO:0016747">
    <property type="term" value="F:acyltransferase activity, transferring groups other than amino-acyl groups"/>
    <property type="evidence" value="ECO:0007669"/>
    <property type="project" value="InterPro"/>
</dbReference>
<feature type="domain" description="N-acetyltransferase" evidence="1">
    <location>
        <begin position="19"/>
        <end position="155"/>
    </location>
</feature>
<evidence type="ECO:0000313" key="3">
    <source>
        <dbReference type="Proteomes" id="UP000250918"/>
    </source>
</evidence>
<dbReference type="CDD" id="cd04301">
    <property type="entry name" value="NAT_SF"/>
    <property type="match status" value="1"/>
</dbReference>
<evidence type="ECO:0000259" key="1">
    <source>
        <dbReference type="PROSITE" id="PS51186"/>
    </source>
</evidence>
<organism evidence="2 3">
    <name type="scientific">candidate division GN15 bacterium</name>
    <dbReference type="NCBI Taxonomy" id="2072418"/>
    <lineage>
        <taxon>Bacteria</taxon>
        <taxon>candidate division GN15</taxon>
    </lineage>
</organism>
<gene>
    <name evidence="2" type="ORF">C3F09_07720</name>
</gene>
<dbReference type="PROSITE" id="PS51186">
    <property type="entry name" value="GNAT"/>
    <property type="match status" value="1"/>
</dbReference>
<comment type="caution">
    <text evidence="2">The sequence shown here is derived from an EMBL/GenBank/DDBJ whole genome shotgun (WGS) entry which is preliminary data.</text>
</comment>
<evidence type="ECO:0000313" key="2">
    <source>
        <dbReference type="EMBL" id="PWB71568.1"/>
    </source>
</evidence>
<dbReference type="SUPFAM" id="SSF55729">
    <property type="entry name" value="Acyl-CoA N-acyltransferases (Nat)"/>
    <property type="match status" value="1"/>
</dbReference>
<protein>
    <recommendedName>
        <fullName evidence="1">N-acetyltransferase domain-containing protein</fullName>
    </recommendedName>
</protein>
<dbReference type="InterPro" id="IPR016181">
    <property type="entry name" value="Acyl_CoA_acyltransferase"/>
</dbReference>
<dbReference type="Proteomes" id="UP000250918">
    <property type="component" value="Unassembled WGS sequence"/>
</dbReference>
<dbReference type="EMBL" id="PQAP01000110">
    <property type="protein sequence ID" value="PWB71568.1"/>
    <property type="molecule type" value="Genomic_DNA"/>
</dbReference>
<dbReference type="InterPro" id="IPR000182">
    <property type="entry name" value="GNAT_dom"/>
</dbReference>
<sequence length="305" mass="35055">MEAPMTSAREITYKPTRSRDLVPAARVVRLALNNLRQGTGKKLIRRPIRKPPPFVVHLFKSNPELCYCAWHGRKIVGFGLAVVRGEQWYLSDLFVHPKYQDCKIGKQLMDRVWRDAPGMSHALCTFGYNMQAIGIYSRYGMAVLESLILMAAKAEHFKRPKPTGLTVVSKISKADMAWIHAQESHIRGYSHEAEWKYWLANKNYRLRVYKEGNKRVGYCLTTVDGIFGPAGAISNRYLVRVIQEYLAAVEFKKDTVARTFCPTNNTSLYHLLLSCGFRLREMTVFMSDKRYGDMQRYLPADLSVF</sequence>
<name>A0A855WZU9_9BACT</name>
<dbReference type="Pfam" id="PF00583">
    <property type="entry name" value="Acetyltransf_1"/>
    <property type="match status" value="1"/>
</dbReference>